<dbReference type="GeneID" id="38118930"/>
<protein>
    <submittedName>
        <fullName evidence="1">Uncharacterized protein</fullName>
    </submittedName>
</protein>
<accession>A0A3D8R4A7</accession>
<comment type="caution">
    <text evidence="1">The sequence shown here is derived from an EMBL/GenBank/DDBJ whole genome shotgun (WGS) entry which is preliminary data.</text>
</comment>
<dbReference type="EMBL" id="PVWQ01000011">
    <property type="protein sequence ID" value="RDW68800.1"/>
    <property type="molecule type" value="Genomic_DNA"/>
</dbReference>
<dbReference type="OrthoDB" id="5420513at2759"/>
<dbReference type="RefSeq" id="XP_026600589.1">
    <property type="nucleotide sequence ID" value="XM_026750576.1"/>
</dbReference>
<sequence length="991" mass="107583">MTTRIDFDNLPIGTDVTTQYHSRGVMVHKGRIASDPSASTPTPNKVLHATEYRGSAEFPEAVIGFNFIRHDHQYIAMTAVSNRAEGAGGMLKAFDSTGRVLIERDFGVPPGSRSAFGEFYSPTATIASFEIAGLADRFVDIDSLVFDDPTEPLTPDFQLVSTNPRALGVHHSKTTEVRINVVRIHGSRGAIRVFASEVPDGVVVSSIVPHYVTDGGDLSFFTLRLTATRDADAGLARPLVIAAEPGIRTAGTVPHTISLEVVIQDAYDVQIVGMEVTQCIQARTLPKKPTPQSTAPVPYQGGESPQVFLAAGKLTVVRVFATWRQLPRSGSPPTTYECRLWGRRNGEDLPGGPLSSLRPLRIGIERGTDGVTDALRSDPRAGAIFTLPVAWTADGAIELTAQLININLWPTPDAIDLEPRNDSFTLAGVVFRAMRPVEVVHVKMAIEACDSGYVNQISESIQGCRTLFPVADNHFTARDVGTMHIDDIYAMTKESCGIFGWATCSVGPMERGDIACDLLRDFVDDNSASIDLDNDPLILGTHAAGGAINGNTSRSFLCLTVSVAEDRDRPLTSVAHELGHAVDRSHAGKACSAPDAVSWPPDDRGLIQGVGLDCRTLRLLFPDDRNEFFDFMSYCGREGSGDPEHWISRRGWRETLQHNLHFEWPPRDPRAPPRYLVGDSSRTSAPGIIVQARVRKEGHVILTKVAPVVGRAPIQAEAKEESAYEIIVQDRALNELHRVHPVPIDDAACAGDARSSLQAVVLVKDYSEIGAVEIHKDSTPVARRVRAVHPPIVKDVKAHLDSADNPQQWTVTWTATSQAESENPLSVKIDYSSNGGSSWTPRYYHPRRNEGVAKLPNLYFSKATGKSGMVRVRVSDGFNLVSAVSAGFDAPGYSPIVRIITPAASGQAFLPGAFVYLHGEAYDDRQEYLTGKSLIWSLDDKEIGHGNVAGTKIAQAGSYSIQLKAIDSHQRVSIAMIKVVAKSEGWDDGKV</sequence>
<evidence type="ECO:0000313" key="2">
    <source>
        <dbReference type="Proteomes" id="UP000256690"/>
    </source>
</evidence>
<keyword evidence="2" id="KW-1185">Reference proteome</keyword>
<dbReference type="Proteomes" id="UP000256690">
    <property type="component" value="Unassembled WGS sequence"/>
</dbReference>
<name>A0A3D8R4A7_9EURO</name>
<proteinExistence type="predicted"/>
<gene>
    <name evidence="1" type="ORF">DSM5745_08560</name>
</gene>
<reference evidence="1 2" key="1">
    <citation type="journal article" date="2018" name="IMA Fungus">
        <title>IMA Genome-F 9: Draft genome sequence of Annulohypoxylon stygium, Aspergillus mulundensis, Berkeleyomyces basicola (syn. Thielaviopsis basicola), Ceratocystis smalleyi, two Cercospora beticola strains, Coleophoma cylindrospora, Fusarium fracticaudum, Phialophora cf. hyalina, and Morchella septimelata.</title>
        <authorList>
            <person name="Wingfield B.D."/>
            <person name="Bills G.F."/>
            <person name="Dong Y."/>
            <person name="Huang W."/>
            <person name="Nel W.J."/>
            <person name="Swalarsk-Parry B.S."/>
            <person name="Vaghefi N."/>
            <person name="Wilken P.M."/>
            <person name="An Z."/>
            <person name="de Beer Z.W."/>
            <person name="De Vos L."/>
            <person name="Chen L."/>
            <person name="Duong T.A."/>
            <person name="Gao Y."/>
            <person name="Hammerbacher A."/>
            <person name="Kikkert J.R."/>
            <person name="Li Y."/>
            <person name="Li H."/>
            <person name="Li K."/>
            <person name="Li Q."/>
            <person name="Liu X."/>
            <person name="Ma X."/>
            <person name="Naidoo K."/>
            <person name="Pethybridge S.J."/>
            <person name="Sun J."/>
            <person name="Steenkamp E.T."/>
            <person name="van der Nest M.A."/>
            <person name="van Wyk S."/>
            <person name="Wingfield M.J."/>
            <person name="Xiong C."/>
            <person name="Yue Q."/>
            <person name="Zhang X."/>
        </authorList>
    </citation>
    <scope>NUCLEOTIDE SEQUENCE [LARGE SCALE GENOMIC DNA]</scope>
    <source>
        <strain evidence="1 2">DSM 5745</strain>
    </source>
</reference>
<organism evidence="1 2">
    <name type="scientific">Aspergillus mulundensis</name>
    <dbReference type="NCBI Taxonomy" id="1810919"/>
    <lineage>
        <taxon>Eukaryota</taxon>
        <taxon>Fungi</taxon>
        <taxon>Dikarya</taxon>
        <taxon>Ascomycota</taxon>
        <taxon>Pezizomycotina</taxon>
        <taxon>Eurotiomycetes</taxon>
        <taxon>Eurotiomycetidae</taxon>
        <taxon>Eurotiales</taxon>
        <taxon>Aspergillaceae</taxon>
        <taxon>Aspergillus</taxon>
        <taxon>Aspergillus subgen. Nidulantes</taxon>
    </lineage>
</organism>
<evidence type="ECO:0000313" key="1">
    <source>
        <dbReference type="EMBL" id="RDW68800.1"/>
    </source>
</evidence>
<dbReference type="AlphaFoldDB" id="A0A3D8R4A7"/>